<dbReference type="InterPro" id="IPR020846">
    <property type="entry name" value="MFS_dom"/>
</dbReference>
<dbReference type="Proteomes" id="UP000660380">
    <property type="component" value="Unassembled WGS sequence"/>
</dbReference>
<evidence type="ECO:0000256" key="4">
    <source>
        <dbReference type="ARBA" id="ARBA00022692"/>
    </source>
</evidence>
<feature type="transmembrane region" description="Helical" evidence="7">
    <location>
        <begin position="375"/>
        <end position="393"/>
    </location>
</feature>
<dbReference type="InterPro" id="IPR010290">
    <property type="entry name" value="TM_effector"/>
</dbReference>
<feature type="transmembrane region" description="Helical" evidence="7">
    <location>
        <begin position="285"/>
        <end position="301"/>
    </location>
</feature>
<keyword evidence="2" id="KW-0813">Transport</keyword>
<evidence type="ECO:0000256" key="6">
    <source>
        <dbReference type="ARBA" id="ARBA00023136"/>
    </source>
</evidence>
<dbReference type="Pfam" id="PF05977">
    <property type="entry name" value="MFS_3"/>
    <property type="match status" value="1"/>
</dbReference>
<keyword evidence="5 7" id="KW-1133">Transmembrane helix</keyword>
<dbReference type="InterPro" id="IPR036259">
    <property type="entry name" value="MFS_trans_sf"/>
</dbReference>
<dbReference type="SUPFAM" id="SSF103473">
    <property type="entry name" value="MFS general substrate transporter"/>
    <property type="match status" value="1"/>
</dbReference>
<feature type="transmembrane region" description="Helical" evidence="7">
    <location>
        <begin position="21"/>
        <end position="40"/>
    </location>
</feature>
<keyword evidence="6 7" id="KW-0472">Membrane</keyword>
<dbReference type="CDD" id="cd06173">
    <property type="entry name" value="MFS_MefA_like"/>
    <property type="match status" value="1"/>
</dbReference>
<dbReference type="PANTHER" id="PTHR43266">
    <property type="entry name" value="MACROLIDE-EFFLUX PROTEIN"/>
    <property type="match status" value="1"/>
</dbReference>
<dbReference type="EMBL" id="JACJTA010000008">
    <property type="protein sequence ID" value="MBD2604021.1"/>
    <property type="molecule type" value="Genomic_DNA"/>
</dbReference>
<evidence type="ECO:0000256" key="7">
    <source>
        <dbReference type="SAM" id="Phobius"/>
    </source>
</evidence>
<dbReference type="RefSeq" id="WP_038295931.1">
    <property type="nucleotide sequence ID" value="NZ_JACJTA010000008.1"/>
</dbReference>
<comment type="subcellular location">
    <subcellularLocation>
        <location evidence="1">Cell membrane</location>
        <topology evidence="1">Multi-pass membrane protein</topology>
    </subcellularLocation>
</comment>
<keyword evidence="10" id="KW-1185">Reference proteome</keyword>
<evidence type="ECO:0000256" key="3">
    <source>
        <dbReference type="ARBA" id="ARBA00022475"/>
    </source>
</evidence>
<gene>
    <name evidence="9" type="ORF">H6G81_05625</name>
</gene>
<feature type="transmembrane region" description="Helical" evidence="7">
    <location>
        <begin position="307"/>
        <end position="324"/>
    </location>
</feature>
<keyword evidence="3" id="KW-1003">Cell membrane</keyword>
<comment type="caution">
    <text evidence="9">The sequence shown here is derived from an EMBL/GenBank/DDBJ whole genome shotgun (WGS) entry which is preliminary data.</text>
</comment>
<feature type="transmembrane region" description="Helical" evidence="7">
    <location>
        <begin position="257"/>
        <end position="278"/>
    </location>
</feature>
<protein>
    <submittedName>
        <fullName evidence="9">MFS transporter</fullName>
    </submittedName>
</protein>
<accession>A0ABR8GLE3</accession>
<keyword evidence="4 7" id="KW-0812">Transmembrane</keyword>
<feature type="transmembrane region" description="Helical" evidence="7">
    <location>
        <begin position="168"/>
        <end position="189"/>
    </location>
</feature>
<sequence length="457" mass="50139">MLFSSLRNPVFARLYAAQTTSLLGDALTWVGLALLAFELAGEKSAIVLSTAFTLRVTAFVLLSPLAGAIADRFDRKRIMVITHLARMLIVGLLPFVTAVWQIYVLIFALNIFNAFFTPTYKATIPLVTGENDYSHAIALSSATYQLLAVLGPGLAGAVAAFIGARQVFFLDAFSFVVAAILILTLPGQLRVNSSQQPNRTPGRTWQDIKEGTTRLFASAPIRYALAMQLVASIVGAQILVNTVGYVQGTLKLGNAQYGWVMAAFGIGATLSAVVVGALDRRLRRTTFVLMGAIIITLALLPASKSGLALLMILWAIAGAGQTMVDLPTQTLIADRIPRDAQGRVYGAHFAWSHLWWAISYPLAGWLGSKFPEGEFLYGSLVGLALLVVVQLTLKPSEDEYEHVHENMWHEHSHVHDEHHQHNYHQGILESEPHAHPHQHKLMRHSHPYSVDIHHPTR</sequence>
<name>A0ABR8GLE3_9CYAN</name>
<evidence type="ECO:0000256" key="1">
    <source>
        <dbReference type="ARBA" id="ARBA00004651"/>
    </source>
</evidence>
<dbReference type="PROSITE" id="PS50850">
    <property type="entry name" value="MFS"/>
    <property type="match status" value="1"/>
</dbReference>
<evidence type="ECO:0000313" key="9">
    <source>
        <dbReference type="EMBL" id="MBD2604021.1"/>
    </source>
</evidence>
<reference evidence="9 10" key="1">
    <citation type="journal article" date="2020" name="ISME J.">
        <title>Comparative genomics reveals insights into cyanobacterial evolution and habitat adaptation.</title>
        <authorList>
            <person name="Chen M.Y."/>
            <person name="Teng W.K."/>
            <person name="Zhao L."/>
            <person name="Hu C.X."/>
            <person name="Zhou Y.K."/>
            <person name="Han B.P."/>
            <person name="Song L.R."/>
            <person name="Shu W.S."/>
        </authorList>
    </citation>
    <scope>NUCLEOTIDE SEQUENCE [LARGE SCALE GENOMIC DNA]</scope>
    <source>
        <strain evidence="9 10">FACHB-248</strain>
    </source>
</reference>
<dbReference type="PANTHER" id="PTHR43266:SF2">
    <property type="entry name" value="MAJOR FACILITATOR SUPERFAMILY (MFS) PROFILE DOMAIN-CONTAINING PROTEIN"/>
    <property type="match status" value="1"/>
</dbReference>
<proteinExistence type="predicted"/>
<evidence type="ECO:0000259" key="8">
    <source>
        <dbReference type="PROSITE" id="PS50850"/>
    </source>
</evidence>
<evidence type="ECO:0000256" key="2">
    <source>
        <dbReference type="ARBA" id="ARBA00022448"/>
    </source>
</evidence>
<evidence type="ECO:0000313" key="10">
    <source>
        <dbReference type="Proteomes" id="UP000660380"/>
    </source>
</evidence>
<dbReference type="Gene3D" id="1.20.1250.20">
    <property type="entry name" value="MFS general substrate transporter like domains"/>
    <property type="match status" value="1"/>
</dbReference>
<feature type="domain" description="Major facilitator superfamily (MFS) profile" evidence="8">
    <location>
        <begin position="1"/>
        <end position="397"/>
    </location>
</feature>
<organism evidence="9 10">
    <name type="scientific">Scytonema hofmannii FACHB-248</name>
    <dbReference type="NCBI Taxonomy" id="1842502"/>
    <lineage>
        <taxon>Bacteria</taxon>
        <taxon>Bacillati</taxon>
        <taxon>Cyanobacteriota</taxon>
        <taxon>Cyanophyceae</taxon>
        <taxon>Nostocales</taxon>
        <taxon>Scytonemataceae</taxon>
        <taxon>Scytonema</taxon>
    </lineage>
</organism>
<feature type="transmembrane region" description="Helical" evidence="7">
    <location>
        <begin position="141"/>
        <end position="162"/>
    </location>
</feature>
<feature type="transmembrane region" description="Helical" evidence="7">
    <location>
        <begin position="46"/>
        <end position="66"/>
    </location>
</feature>
<feature type="transmembrane region" description="Helical" evidence="7">
    <location>
        <begin position="223"/>
        <end position="245"/>
    </location>
</feature>
<feature type="transmembrane region" description="Helical" evidence="7">
    <location>
        <begin position="344"/>
        <end position="363"/>
    </location>
</feature>
<evidence type="ECO:0000256" key="5">
    <source>
        <dbReference type="ARBA" id="ARBA00022989"/>
    </source>
</evidence>